<sequence length="48" mass="6071">MRGGRGTTQENLYQIWFEMFYIDFILQYCYYNYYKEKVSKKAQKYTLF</sequence>
<dbReference type="Proteomes" id="UP000198853">
    <property type="component" value="Unassembled WGS sequence"/>
</dbReference>
<keyword evidence="1" id="KW-1133">Transmembrane helix</keyword>
<protein>
    <submittedName>
        <fullName evidence="2">Uncharacterized protein</fullName>
    </submittedName>
</protein>
<evidence type="ECO:0000313" key="4">
    <source>
        <dbReference type="Proteomes" id="UP000198853"/>
    </source>
</evidence>
<dbReference type="EMBL" id="FNEN01000037">
    <property type="protein sequence ID" value="SDJ33082.1"/>
    <property type="molecule type" value="Genomic_DNA"/>
</dbReference>
<accession>A0A1G8RKI5</accession>
<organism evidence="2 4">
    <name type="scientific">Natribacillus halophilus</name>
    <dbReference type="NCBI Taxonomy" id="549003"/>
    <lineage>
        <taxon>Bacteria</taxon>
        <taxon>Bacillati</taxon>
        <taxon>Bacillota</taxon>
        <taxon>Bacilli</taxon>
        <taxon>Bacillales</taxon>
        <taxon>Bacillaceae</taxon>
        <taxon>Natribacillus</taxon>
    </lineage>
</organism>
<gene>
    <name evidence="2" type="ORF">SAMN04488123_11856</name>
    <name evidence="3" type="ORF">SAMN04488123_1371</name>
</gene>
<proteinExistence type="predicted"/>
<keyword evidence="4" id="KW-1185">Reference proteome</keyword>
<keyword evidence="1" id="KW-0472">Membrane</keyword>
<keyword evidence="1" id="KW-0812">Transmembrane</keyword>
<dbReference type="EMBL" id="FNEN01000018">
    <property type="protein sequence ID" value="SDJ17471.1"/>
    <property type="molecule type" value="Genomic_DNA"/>
</dbReference>
<name>A0A1G8RKI5_9BACI</name>
<evidence type="ECO:0000313" key="3">
    <source>
        <dbReference type="EMBL" id="SDJ33082.1"/>
    </source>
</evidence>
<reference evidence="2 4" key="1">
    <citation type="submission" date="2016-10" db="EMBL/GenBank/DDBJ databases">
        <authorList>
            <person name="de Groot N.N."/>
        </authorList>
    </citation>
    <scope>NUCLEOTIDE SEQUENCE [LARGE SCALE GENOMIC DNA]</scope>
    <source>
        <strain evidence="2 4">DSM 21771</strain>
    </source>
</reference>
<evidence type="ECO:0000313" key="2">
    <source>
        <dbReference type="EMBL" id="SDJ17471.1"/>
    </source>
</evidence>
<evidence type="ECO:0000256" key="1">
    <source>
        <dbReference type="SAM" id="Phobius"/>
    </source>
</evidence>
<feature type="transmembrane region" description="Helical" evidence="1">
    <location>
        <begin position="12"/>
        <end position="31"/>
    </location>
</feature>
<dbReference type="AlphaFoldDB" id="A0A1G8RKI5"/>